<dbReference type="EMBL" id="JAANIT010004099">
    <property type="protein sequence ID" value="KAG1533081.1"/>
    <property type="molecule type" value="Genomic_DNA"/>
</dbReference>
<dbReference type="GO" id="GO:0003676">
    <property type="term" value="F:nucleic acid binding"/>
    <property type="evidence" value="ECO:0007669"/>
    <property type="project" value="InterPro"/>
</dbReference>
<dbReference type="PANTHER" id="PTHR46564:SF1">
    <property type="entry name" value="TRANSPOSASE"/>
    <property type="match status" value="1"/>
</dbReference>
<dbReference type="InterPro" id="IPR047655">
    <property type="entry name" value="Transpos_IS630-like"/>
</dbReference>
<gene>
    <name evidence="2" type="ORF">G6F51_012793</name>
</gene>
<proteinExistence type="predicted"/>
<name>A0A9P6XVJ0_RHIOR</name>
<dbReference type="NCBIfam" id="NF033545">
    <property type="entry name" value="transpos_IS630"/>
    <property type="match status" value="1"/>
</dbReference>
<feature type="domain" description="Tc1-like transposase DDE" evidence="1">
    <location>
        <begin position="322"/>
        <end position="413"/>
    </location>
</feature>
<organism evidence="2 3">
    <name type="scientific">Rhizopus oryzae</name>
    <name type="common">Mucormycosis agent</name>
    <name type="synonym">Rhizopus arrhizus var. delemar</name>
    <dbReference type="NCBI Taxonomy" id="64495"/>
    <lineage>
        <taxon>Eukaryota</taxon>
        <taxon>Fungi</taxon>
        <taxon>Fungi incertae sedis</taxon>
        <taxon>Mucoromycota</taxon>
        <taxon>Mucoromycotina</taxon>
        <taxon>Mucoromycetes</taxon>
        <taxon>Mucorales</taxon>
        <taxon>Mucorineae</taxon>
        <taxon>Rhizopodaceae</taxon>
        <taxon>Rhizopus</taxon>
    </lineage>
</organism>
<dbReference type="AlphaFoldDB" id="A0A9P6XVJ0"/>
<dbReference type="OrthoDB" id="2217172at2759"/>
<dbReference type="InterPro" id="IPR036397">
    <property type="entry name" value="RNaseH_sf"/>
</dbReference>
<accession>A0A9P6XVJ0</accession>
<dbReference type="PANTHER" id="PTHR46564">
    <property type="entry name" value="TRANSPOSASE"/>
    <property type="match status" value="1"/>
</dbReference>
<dbReference type="InterPro" id="IPR038717">
    <property type="entry name" value="Tc1-like_DDE_dom"/>
</dbReference>
<evidence type="ECO:0000313" key="2">
    <source>
        <dbReference type="EMBL" id="KAG1533081.1"/>
    </source>
</evidence>
<comment type="caution">
    <text evidence="2">The sequence shown here is derived from an EMBL/GenBank/DDBJ whole genome shotgun (WGS) entry which is preliminary data.</text>
</comment>
<evidence type="ECO:0000313" key="3">
    <source>
        <dbReference type="Proteomes" id="UP000717996"/>
    </source>
</evidence>
<dbReference type="Pfam" id="PF13358">
    <property type="entry name" value="DDE_3"/>
    <property type="match status" value="1"/>
</dbReference>
<dbReference type="Proteomes" id="UP000717996">
    <property type="component" value="Unassembled WGS sequence"/>
</dbReference>
<sequence length="451" mass="51456">MNEHCRIANEIVMSDNRVEEIVEEMDIDEDPAFTYGKLLLLADDQTAPRKVVEDAAIDENNEQDVNAQKETSLFDSEHKDSTKFLPYKAYGPENIRRFIELVQEEGGSIAKHAKACLIPRSTAYEILKQWNESDGTAIPANNIKIKEEHTRFLIGLVDSNPCVTVSMAKEELCKLFEDLQIPESGLRKHMTEKIRLSLKNSSLYTMDRDTNRTIGLRYKIITEWKAAGVDFQKNCVFIDEAGFNSHQIRSRAWSLKGEPAQVKVPTQKGVNLSIVGCISPFGTINFSKVEPLKPSDVAKIEKEFPLPKSKKRKAKTENTPKTKVKKGTTAYHIVTFVRNVMDVLDRHDKNGFFIVMDNCRIHHSHYVVEAIQNRGYIPLFMPPYSPFLNPIEECWAKIKSHVRRNPLSSLDTLTPRIQEACRSVTTEDCLGWIRHSETFWDRCLDKEAGLA</sequence>
<reference evidence="2" key="1">
    <citation type="journal article" date="2020" name="Microb. Genom.">
        <title>Genetic diversity of clinical and environmental Mucorales isolates obtained from an investigation of mucormycosis cases among solid organ transplant recipients.</title>
        <authorList>
            <person name="Nguyen M.H."/>
            <person name="Kaul D."/>
            <person name="Muto C."/>
            <person name="Cheng S.J."/>
            <person name="Richter R.A."/>
            <person name="Bruno V.M."/>
            <person name="Liu G."/>
            <person name="Beyhan S."/>
            <person name="Sundermann A.J."/>
            <person name="Mounaud S."/>
            <person name="Pasculle A.W."/>
            <person name="Nierman W.C."/>
            <person name="Driscoll E."/>
            <person name="Cumbie R."/>
            <person name="Clancy C.J."/>
            <person name="Dupont C.L."/>
        </authorList>
    </citation>
    <scope>NUCLEOTIDE SEQUENCE</scope>
    <source>
        <strain evidence="2">GL16</strain>
    </source>
</reference>
<dbReference type="Gene3D" id="3.30.420.10">
    <property type="entry name" value="Ribonuclease H-like superfamily/Ribonuclease H"/>
    <property type="match status" value="1"/>
</dbReference>
<protein>
    <recommendedName>
        <fullName evidence="1">Tc1-like transposase DDE domain-containing protein</fullName>
    </recommendedName>
</protein>
<evidence type="ECO:0000259" key="1">
    <source>
        <dbReference type="Pfam" id="PF13358"/>
    </source>
</evidence>